<dbReference type="Proteomes" id="UP000034137">
    <property type="component" value="Unassembled WGS sequence"/>
</dbReference>
<reference evidence="2 3" key="1">
    <citation type="journal article" date="2015" name="Nature">
        <title>rRNA introns, odd ribosomes, and small enigmatic genomes across a large radiation of phyla.</title>
        <authorList>
            <person name="Brown C.T."/>
            <person name="Hug L.A."/>
            <person name="Thomas B.C."/>
            <person name="Sharon I."/>
            <person name="Castelle C.J."/>
            <person name="Singh A."/>
            <person name="Wilkins M.J."/>
            <person name="Williams K.H."/>
            <person name="Banfield J.F."/>
        </authorList>
    </citation>
    <scope>NUCLEOTIDE SEQUENCE [LARGE SCALE GENOMIC DNA]</scope>
</reference>
<dbReference type="AlphaFoldDB" id="A0A0G0SBT2"/>
<dbReference type="PIRSF" id="PIRSF017388">
    <property type="entry name" value="Esterase_lipase"/>
    <property type="match status" value="1"/>
</dbReference>
<feature type="domain" description="AB hydrolase-1" evidence="1">
    <location>
        <begin position="19"/>
        <end position="119"/>
    </location>
</feature>
<dbReference type="InterPro" id="IPR029058">
    <property type="entry name" value="AB_hydrolase_fold"/>
</dbReference>
<proteinExistence type="predicted"/>
<sequence length="257" mass="29428">MEETKTAPILYTKGSNNQAILILHGFAINIEQTDMLFDFFKKKGYTVARPIFPGHDGTEEQLKKFGPKDWYLEAKKGLAKLSEEVDSIHIVGISFGSNIGTSLCMEGNEKIKSLSLMEMPIFFNFKIWLILNFIQPIFNLIGIDFIRKEGFFYRKNSVQREGSFALVPVRIAGEIRNYVRKKTMKEIGRLKIPVLAIYAEKSDMVDNKKTTQYICDKLPAEQRKIYCAPIDNHDLSLLDDGGKIILLENVYKFISKL</sequence>
<name>A0A0G0SBT2_9BACT</name>
<organism evidence="2 3">
    <name type="scientific">Candidatus Falkowbacteria bacterium GW2011_GWF2_39_8</name>
    <dbReference type="NCBI Taxonomy" id="1618642"/>
    <lineage>
        <taxon>Bacteria</taxon>
        <taxon>Candidatus Falkowiibacteriota</taxon>
    </lineage>
</organism>
<comment type="caution">
    <text evidence="2">The sequence shown here is derived from an EMBL/GenBank/DDBJ whole genome shotgun (WGS) entry which is preliminary data.</text>
</comment>
<gene>
    <name evidence="2" type="ORF">UT64_C0040G0003</name>
</gene>
<evidence type="ECO:0000259" key="1">
    <source>
        <dbReference type="Pfam" id="PF00561"/>
    </source>
</evidence>
<dbReference type="Pfam" id="PF00561">
    <property type="entry name" value="Abhydrolase_1"/>
    <property type="match status" value="1"/>
</dbReference>
<dbReference type="InterPro" id="IPR012354">
    <property type="entry name" value="Esterase_lipase"/>
</dbReference>
<protein>
    <submittedName>
        <fullName evidence="2">Esterase/lipase-like protein</fullName>
    </submittedName>
</protein>
<accession>A0A0G0SBT2</accession>
<evidence type="ECO:0000313" key="3">
    <source>
        <dbReference type="Proteomes" id="UP000034137"/>
    </source>
</evidence>
<dbReference type="Gene3D" id="3.40.50.1820">
    <property type="entry name" value="alpha/beta hydrolase"/>
    <property type="match status" value="1"/>
</dbReference>
<dbReference type="EMBL" id="LBXO01000040">
    <property type="protein sequence ID" value="KKR32180.1"/>
    <property type="molecule type" value="Genomic_DNA"/>
</dbReference>
<dbReference type="InterPro" id="IPR000073">
    <property type="entry name" value="AB_hydrolase_1"/>
</dbReference>
<dbReference type="GO" id="GO:0052689">
    <property type="term" value="F:carboxylic ester hydrolase activity"/>
    <property type="evidence" value="ECO:0007669"/>
    <property type="project" value="InterPro"/>
</dbReference>
<dbReference type="SUPFAM" id="SSF53474">
    <property type="entry name" value="alpha/beta-Hydrolases"/>
    <property type="match status" value="1"/>
</dbReference>
<evidence type="ECO:0000313" key="2">
    <source>
        <dbReference type="EMBL" id="KKR32180.1"/>
    </source>
</evidence>